<dbReference type="SFLD" id="SFLDS00003">
    <property type="entry name" value="Haloacid_Dehalogenase"/>
    <property type="match status" value="1"/>
</dbReference>
<dbReference type="GO" id="GO:0140326">
    <property type="term" value="F:ATPase-coupled intramembrane lipid transporter activity"/>
    <property type="evidence" value="ECO:0007669"/>
    <property type="project" value="UniProtKB-EC"/>
</dbReference>
<evidence type="ECO:0000313" key="19">
    <source>
        <dbReference type="EMBL" id="KAK1425586.1"/>
    </source>
</evidence>
<dbReference type="InterPro" id="IPR044492">
    <property type="entry name" value="P_typ_ATPase_HD_dom"/>
</dbReference>
<evidence type="ECO:0000256" key="13">
    <source>
        <dbReference type="PIRSR" id="PIRSR606539-1"/>
    </source>
</evidence>
<dbReference type="SUPFAM" id="SSF81653">
    <property type="entry name" value="Calcium ATPase, transduction domain A"/>
    <property type="match status" value="1"/>
</dbReference>
<keyword evidence="10 16" id="KW-0472">Membrane</keyword>
<feature type="transmembrane region" description="Helical" evidence="16">
    <location>
        <begin position="1063"/>
        <end position="1082"/>
    </location>
</feature>
<dbReference type="InterPro" id="IPR032631">
    <property type="entry name" value="P-type_ATPase_N"/>
</dbReference>
<evidence type="ECO:0000256" key="6">
    <source>
        <dbReference type="ARBA" id="ARBA00022840"/>
    </source>
</evidence>
<dbReference type="FunFam" id="3.40.50.1000:FF:000014">
    <property type="entry name" value="Phospholipid-transporting ATPase"/>
    <property type="match status" value="1"/>
</dbReference>
<evidence type="ECO:0000313" key="20">
    <source>
        <dbReference type="Proteomes" id="UP001229421"/>
    </source>
</evidence>
<comment type="cofactor">
    <cofactor evidence="15">
        <name>Mg(2+)</name>
        <dbReference type="ChEBI" id="CHEBI:18420"/>
    </cofactor>
</comment>
<evidence type="ECO:0000256" key="11">
    <source>
        <dbReference type="ARBA" id="ARBA00034036"/>
    </source>
</evidence>
<dbReference type="GO" id="GO:0005886">
    <property type="term" value="C:plasma membrane"/>
    <property type="evidence" value="ECO:0007669"/>
    <property type="project" value="TreeGrafter"/>
</dbReference>
<dbReference type="GO" id="GO:1901703">
    <property type="term" value="P:protein localization involved in auxin polar transport"/>
    <property type="evidence" value="ECO:0007669"/>
    <property type="project" value="UniProtKB-ARBA"/>
</dbReference>
<dbReference type="SFLD" id="SFLDG00002">
    <property type="entry name" value="C1.7:_P-type_atpase_like"/>
    <property type="match status" value="1"/>
</dbReference>
<dbReference type="GO" id="GO:0005524">
    <property type="term" value="F:ATP binding"/>
    <property type="evidence" value="ECO:0007669"/>
    <property type="project" value="UniProtKB-UniRule"/>
</dbReference>
<dbReference type="PROSITE" id="PS00154">
    <property type="entry name" value="ATPASE_E1_E2"/>
    <property type="match status" value="1"/>
</dbReference>
<dbReference type="InterPro" id="IPR036412">
    <property type="entry name" value="HAD-like_sf"/>
</dbReference>
<feature type="binding site" evidence="15">
    <location>
        <position position="859"/>
    </location>
    <ligand>
        <name>Mg(2+)</name>
        <dbReference type="ChEBI" id="CHEBI:18420"/>
    </ligand>
</feature>
<dbReference type="InterPro" id="IPR001757">
    <property type="entry name" value="P_typ_ATPase"/>
</dbReference>
<dbReference type="GO" id="GO:0045332">
    <property type="term" value="P:phospholipid translocation"/>
    <property type="evidence" value="ECO:0007669"/>
    <property type="project" value="TreeGrafter"/>
</dbReference>
<keyword evidence="9 16" id="KW-1133">Transmembrane helix</keyword>
<feature type="transmembrane region" description="Helical" evidence="16">
    <location>
        <begin position="1102"/>
        <end position="1122"/>
    </location>
</feature>
<dbReference type="FunFam" id="2.70.150.10:FF:000023">
    <property type="entry name" value="Phospholipid-transporting ATPase"/>
    <property type="match status" value="1"/>
</dbReference>
<dbReference type="Gene3D" id="2.70.150.10">
    <property type="entry name" value="Calcium-transporting ATPase, cytoplasmic transduction domain A"/>
    <property type="match status" value="1"/>
</dbReference>
<evidence type="ECO:0000256" key="16">
    <source>
        <dbReference type="RuleBase" id="RU362033"/>
    </source>
</evidence>
<evidence type="ECO:0000256" key="10">
    <source>
        <dbReference type="ARBA" id="ARBA00023136"/>
    </source>
</evidence>
<evidence type="ECO:0000256" key="12">
    <source>
        <dbReference type="ARBA" id="ARBA00054150"/>
    </source>
</evidence>
<dbReference type="InterPro" id="IPR008250">
    <property type="entry name" value="ATPase_P-typ_transduc_dom_A_sf"/>
</dbReference>
<dbReference type="CDD" id="cd02073">
    <property type="entry name" value="P-type_ATPase_APLT_Dnf-like"/>
    <property type="match status" value="1"/>
</dbReference>
<evidence type="ECO:0000259" key="17">
    <source>
        <dbReference type="Pfam" id="PF16209"/>
    </source>
</evidence>
<feature type="binding site" evidence="15">
    <location>
        <position position="855"/>
    </location>
    <ligand>
        <name>Mg(2+)</name>
        <dbReference type="ChEBI" id="CHEBI:18420"/>
    </ligand>
</feature>
<evidence type="ECO:0000256" key="4">
    <source>
        <dbReference type="ARBA" id="ARBA00022723"/>
    </source>
</evidence>
<dbReference type="InterPro" id="IPR023214">
    <property type="entry name" value="HAD_sf"/>
</dbReference>
<keyword evidence="8 16" id="KW-1278">Translocase</keyword>
<dbReference type="PRINTS" id="PR00119">
    <property type="entry name" value="CATATPASE"/>
</dbReference>
<feature type="binding site" evidence="14">
    <location>
        <position position="641"/>
    </location>
    <ligand>
        <name>ATP</name>
        <dbReference type="ChEBI" id="CHEBI:30616"/>
    </ligand>
</feature>
<evidence type="ECO:0000256" key="3">
    <source>
        <dbReference type="ARBA" id="ARBA00022692"/>
    </source>
</evidence>
<proteinExistence type="inferred from homology"/>
<keyword evidence="20" id="KW-1185">Reference proteome</keyword>
<reference evidence="19" key="1">
    <citation type="journal article" date="2023" name="bioRxiv">
        <title>Improved chromosome-level genome assembly for marigold (Tagetes erecta).</title>
        <authorList>
            <person name="Jiang F."/>
            <person name="Yuan L."/>
            <person name="Wang S."/>
            <person name="Wang H."/>
            <person name="Xu D."/>
            <person name="Wang A."/>
            <person name="Fan W."/>
        </authorList>
    </citation>
    <scope>NUCLEOTIDE SEQUENCE</scope>
    <source>
        <strain evidence="19">WSJ</strain>
        <tissue evidence="19">Leaf</tissue>
    </source>
</reference>
<evidence type="ECO:0000256" key="2">
    <source>
        <dbReference type="ARBA" id="ARBA00008109"/>
    </source>
</evidence>
<feature type="binding site" evidence="14">
    <location>
        <position position="835"/>
    </location>
    <ligand>
        <name>ATP</name>
        <dbReference type="ChEBI" id="CHEBI:30616"/>
    </ligand>
</feature>
<dbReference type="InterPro" id="IPR006539">
    <property type="entry name" value="P-type_ATPase_IV"/>
</dbReference>
<evidence type="ECO:0000256" key="7">
    <source>
        <dbReference type="ARBA" id="ARBA00022842"/>
    </source>
</evidence>
<gene>
    <name evidence="19" type="ORF">QVD17_20940</name>
</gene>
<comment type="subcellular location">
    <subcellularLocation>
        <location evidence="1 16">Membrane</location>
        <topology evidence="1 16">Multi-pass membrane protein</topology>
    </subcellularLocation>
</comment>
<dbReference type="SUPFAM" id="SSF81665">
    <property type="entry name" value="Calcium ATPase, transmembrane domain M"/>
    <property type="match status" value="1"/>
</dbReference>
<feature type="binding site" evidence="14">
    <location>
        <position position="859"/>
    </location>
    <ligand>
        <name>ATP</name>
        <dbReference type="ChEBI" id="CHEBI:30616"/>
    </ligand>
</feature>
<evidence type="ECO:0000256" key="8">
    <source>
        <dbReference type="ARBA" id="ARBA00022967"/>
    </source>
</evidence>
<dbReference type="PANTHER" id="PTHR24092">
    <property type="entry name" value="PROBABLE PHOSPHOLIPID-TRANSPORTING ATPASE"/>
    <property type="match status" value="1"/>
</dbReference>
<feature type="binding site" evidence="14">
    <location>
        <position position="722"/>
    </location>
    <ligand>
        <name>ATP</name>
        <dbReference type="ChEBI" id="CHEBI:30616"/>
    </ligand>
</feature>
<feature type="transmembrane region" description="Helical" evidence="16">
    <location>
        <begin position="945"/>
        <end position="965"/>
    </location>
</feature>
<feature type="binding site" evidence="14">
    <location>
        <position position="829"/>
    </location>
    <ligand>
        <name>ATP</name>
        <dbReference type="ChEBI" id="CHEBI:30616"/>
    </ligand>
</feature>
<feature type="transmembrane region" description="Helical" evidence="16">
    <location>
        <begin position="355"/>
        <end position="376"/>
    </location>
</feature>
<dbReference type="EMBL" id="JAUHHV010000005">
    <property type="protein sequence ID" value="KAK1425586.1"/>
    <property type="molecule type" value="Genomic_DNA"/>
</dbReference>
<name>A0AAD8KQS3_TARER</name>
<organism evidence="19 20">
    <name type="scientific">Tagetes erecta</name>
    <name type="common">African marigold</name>
    <dbReference type="NCBI Taxonomy" id="13708"/>
    <lineage>
        <taxon>Eukaryota</taxon>
        <taxon>Viridiplantae</taxon>
        <taxon>Streptophyta</taxon>
        <taxon>Embryophyta</taxon>
        <taxon>Tracheophyta</taxon>
        <taxon>Spermatophyta</taxon>
        <taxon>Magnoliopsida</taxon>
        <taxon>eudicotyledons</taxon>
        <taxon>Gunneridae</taxon>
        <taxon>Pentapetalae</taxon>
        <taxon>asterids</taxon>
        <taxon>campanulids</taxon>
        <taxon>Asterales</taxon>
        <taxon>Asteraceae</taxon>
        <taxon>Asteroideae</taxon>
        <taxon>Heliantheae alliance</taxon>
        <taxon>Tageteae</taxon>
        <taxon>Tagetes</taxon>
    </lineage>
</organism>
<dbReference type="InterPro" id="IPR023298">
    <property type="entry name" value="ATPase_P-typ_TM_dom_sf"/>
</dbReference>
<keyword evidence="5 14" id="KW-0547">Nucleotide-binding</keyword>
<dbReference type="Pfam" id="PF16212">
    <property type="entry name" value="PhoLip_ATPase_C"/>
    <property type="match status" value="1"/>
</dbReference>
<feature type="domain" description="P-type ATPase C-terminal" evidence="18">
    <location>
        <begin position="881"/>
        <end position="1131"/>
    </location>
</feature>
<dbReference type="InterPro" id="IPR018303">
    <property type="entry name" value="ATPase_P-typ_P_site"/>
</dbReference>
<feature type="binding site" evidence="15">
    <location>
        <position position="424"/>
    </location>
    <ligand>
        <name>Mg(2+)</name>
        <dbReference type="ChEBI" id="CHEBI:18420"/>
    </ligand>
</feature>
<feature type="active site" description="4-aspartylphosphate intermediate" evidence="13">
    <location>
        <position position="424"/>
    </location>
</feature>
<comment type="similarity">
    <text evidence="2 16">Belongs to the cation transport ATPase (P-type) (TC 3.A.3) family. Type IV subfamily.</text>
</comment>
<feature type="binding site" evidence="14">
    <location>
        <position position="724"/>
    </location>
    <ligand>
        <name>ATP</name>
        <dbReference type="ChEBI" id="CHEBI:30616"/>
    </ligand>
</feature>
<keyword evidence="6 14" id="KW-0067">ATP-binding</keyword>
<feature type="binding site" evidence="14">
    <location>
        <position position="584"/>
    </location>
    <ligand>
        <name>ATP</name>
        <dbReference type="ChEBI" id="CHEBI:30616"/>
    </ligand>
</feature>
<dbReference type="NCBIfam" id="TIGR01652">
    <property type="entry name" value="ATPase-Plipid"/>
    <property type="match status" value="1"/>
</dbReference>
<evidence type="ECO:0000256" key="15">
    <source>
        <dbReference type="PIRSR" id="PIRSR606539-3"/>
    </source>
</evidence>
<feature type="transmembrane region" description="Helical" evidence="16">
    <location>
        <begin position="104"/>
        <end position="121"/>
    </location>
</feature>
<feature type="binding site" evidence="14">
    <location>
        <position position="424"/>
    </location>
    <ligand>
        <name>ATP</name>
        <dbReference type="ChEBI" id="CHEBI:30616"/>
    </ligand>
</feature>
<dbReference type="Gene3D" id="3.40.50.1000">
    <property type="entry name" value="HAD superfamily/HAD-like"/>
    <property type="match status" value="1"/>
</dbReference>
<dbReference type="NCBIfam" id="TIGR01494">
    <property type="entry name" value="ATPase_P-type"/>
    <property type="match status" value="2"/>
</dbReference>
<evidence type="ECO:0000256" key="5">
    <source>
        <dbReference type="ARBA" id="ARBA00022741"/>
    </source>
</evidence>
<comment type="function">
    <text evidence="12">Involved in transport of phospholipids.</text>
</comment>
<dbReference type="PANTHER" id="PTHR24092:SF200">
    <property type="entry name" value="PHOSPHOLIPID-TRANSPORTING ATPASE"/>
    <property type="match status" value="1"/>
</dbReference>
<keyword evidence="4 15" id="KW-0479">Metal-binding</keyword>
<feature type="binding site" evidence="14">
    <location>
        <position position="425"/>
    </location>
    <ligand>
        <name>ATP</name>
        <dbReference type="ChEBI" id="CHEBI:30616"/>
    </ligand>
</feature>
<feature type="transmembrane region" description="Helical" evidence="16">
    <location>
        <begin position="995"/>
        <end position="1013"/>
    </location>
</feature>
<comment type="caution">
    <text evidence="19">The sequence shown here is derived from an EMBL/GenBank/DDBJ whole genome shotgun (WGS) entry which is preliminary data.</text>
</comment>
<keyword evidence="7 15" id="KW-0460">Magnesium</keyword>
<feature type="binding site" evidence="14">
    <location>
        <position position="426"/>
    </location>
    <ligand>
        <name>ATP</name>
        <dbReference type="ChEBI" id="CHEBI:30616"/>
    </ligand>
</feature>
<dbReference type="Pfam" id="PF13246">
    <property type="entry name" value="Cation_ATPase"/>
    <property type="match status" value="1"/>
</dbReference>
<feature type="binding site" evidence="14">
    <location>
        <position position="537"/>
    </location>
    <ligand>
        <name>ATP</name>
        <dbReference type="ChEBI" id="CHEBI:30616"/>
    </ligand>
</feature>
<protein>
    <recommendedName>
        <fullName evidence="16">Phospholipid-transporting ATPase</fullName>
        <ecNumber evidence="16">7.6.2.1</ecNumber>
    </recommendedName>
</protein>
<sequence>MGKDRRKKMHLSKMYSIRRNGFEEDHSQIGGPGFSRVVYCNENGYLDATFQSYADNFVRSTKYTPVTFLPKSLFEQFRRVANFYFLVTAILSFTPLAPYSAVSAILPLVIVIGATMVKEGIEDWQRQQQDHEVNNRKVKVHRRGGVFETSQWKNLKVGDIVKVEKDSFFPADLLLLSSSYEDAICYVETMNLDGETNLKLKQALDVTSSVNEDLKFSNFKATVRCEDPNASLYTFVGTINFQDQRYALSPQQLLLRDSKLRNTEYVYGAVIFTGPDTKVIQNSTDPPSKRSKIERRMDNIIYFLFFILFLMAFLGSIYFGIVTEDDLDGDTMKRWYLRPDDSDIFFDPEQAPMAAIFHFLTALMLYSYLIPISLYVSIEVVKVLQTIFINNDVHMYDEESDKPAHARTSNLTEELGQIDTILSDKTGTLTCNSMEFIKCSVAGTAYGRRVTEVEKAMAKRTKGEDHFAENDIDAYSHLTVKGYKFEDERITHGRWVNEPNSDVIQKFLRLLSICHTAIPDVDEDTGKVTYEAESPDESAFVIAARELGFEFYKRTQTSVSFMEFDPKSKQLVDRSYELLNILEFNSTRKRMSVIVRDEEGKLLLLSKGADSVMFERLSKNGRQFETKTRDHVHEYADAGLRTLILAYRELNEKEYEEFNEKFTEAKNSVSAERDDMISEVTNQIENDLILLGATAIEDKLQKGVPETIDKLAQAGIKIWVLTGDKMETAINIGFACSLLRQGMKQIVITLESPEIVAAEKAGDKNDIAKLSKNSVQKQISAGIAQINASRSEAYALIIDGKSLAYALDDDLKNEFLELAVGCASVICCRSSPKQKALVTRLVKEGTGKTTLAIGDGANDVGMLQEADIGIGISGVEGMQAVMSSDIAIAQFRFLERLLLVHGHWSYRRISSMISYFFYKNIVFGTTIFLYEAYASFSGQAAYNDWYMSLYNVFFTSLPAIALGVFDQDVSARFCLKFPILYQEGVQNTLFRWRRILSWMLNGLFSGIIIYFLCMKSLNPESFDENGKTAGMEIMGATMYTCVVWVVNCQMALAVTYFTLIQHIFIWGGIILWYIFLLAYGALPSSASTTAYKVFSETLAPSPTYWFVTLFVVIASLIPYIFFKAIQVRFFPGYHGMVQWIRHEGYGNDLDFSHVVRQRSTRTTTIGLTARSIARDRSFERHLER</sequence>
<dbReference type="Proteomes" id="UP001229421">
    <property type="component" value="Unassembled WGS sequence"/>
</dbReference>
<feature type="transmembrane region" description="Helical" evidence="16">
    <location>
        <begin position="1033"/>
        <end position="1056"/>
    </location>
</feature>
<evidence type="ECO:0000259" key="18">
    <source>
        <dbReference type="Pfam" id="PF16212"/>
    </source>
</evidence>
<feature type="binding site" evidence="15">
    <location>
        <position position="426"/>
    </location>
    <ligand>
        <name>Mg(2+)</name>
        <dbReference type="ChEBI" id="CHEBI:18420"/>
    </ligand>
</feature>
<evidence type="ECO:0000256" key="9">
    <source>
        <dbReference type="ARBA" id="ARBA00022989"/>
    </source>
</evidence>
<feature type="transmembrane region" description="Helical" evidence="16">
    <location>
        <begin position="80"/>
        <end position="98"/>
    </location>
</feature>
<dbReference type="SUPFAM" id="SSF56784">
    <property type="entry name" value="HAD-like"/>
    <property type="match status" value="1"/>
</dbReference>
<dbReference type="SUPFAM" id="SSF81660">
    <property type="entry name" value="Metal cation-transporting ATPase, ATP-binding domain N"/>
    <property type="match status" value="1"/>
</dbReference>
<comment type="catalytic activity">
    <reaction evidence="11 16">
        <text>ATP + H2O + phospholipidSide 1 = ADP + phosphate + phospholipidSide 2.</text>
        <dbReference type="EC" id="7.6.2.1"/>
    </reaction>
</comment>
<dbReference type="AlphaFoldDB" id="A0AAD8KQS3"/>
<accession>A0AAD8KQS3</accession>
<evidence type="ECO:0000256" key="14">
    <source>
        <dbReference type="PIRSR" id="PIRSR606539-2"/>
    </source>
</evidence>
<feature type="domain" description="P-type ATPase N-terminal" evidence="17">
    <location>
        <begin position="38"/>
        <end position="105"/>
    </location>
</feature>
<feature type="transmembrane region" description="Helical" evidence="16">
    <location>
        <begin position="300"/>
        <end position="321"/>
    </location>
</feature>
<feature type="binding site" evidence="14">
    <location>
        <position position="858"/>
    </location>
    <ligand>
        <name>ATP</name>
        <dbReference type="ChEBI" id="CHEBI:30616"/>
    </ligand>
</feature>
<feature type="binding site" evidence="14">
    <location>
        <position position="723"/>
    </location>
    <ligand>
        <name>ATP</name>
        <dbReference type="ChEBI" id="CHEBI:30616"/>
    </ligand>
</feature>
<dbReference type="GO" id="GO:0000287">
    <property type="term" value="F:magnesium ion binding"/>
    <property type="evidence" value="ECO:0007669"/>
    <property type="project" value="UniProtKB-UniRule"/>
</dbReference>
<dbReference type="FunFam" id="3.40.1110.10:FF:000042">
    <property type="entry name" value="Phospholipid-transporting ATPase"/>
    <property type="match status" value="1"/>
</dbReference>
<dbReference type="EC" id="7.6.2.1" evidence="16"/>
<dbReference type="GO" id="GO:0016887">
    <property type="term" value="F:ATP hydrolysis activity"/>
    <property type="evidence" value="ECO:0007669"/>
    <property type="project" value="InterPro"/>
</dbReference>
<dbReference type="Gene3D" id="3.40.1110.10">
    <property type="entry name" value="Calcium-transporting ATPase, cytoplasmic domain N"/>
    <property type="match status" value="1"/>
</dbReference>
<dbReference type="InterPro" id="IPR032630">
    <property type="entry name" value="P_typ_ATPase_c"/>
</dbReference>
<dbReference type="Pfam" id="PF16209">
    <property type="entry name" value="PhoLip_ATPase_N"/>
    <property type="match status" value="1"/>
</dbReference>
<feature type="transmembrane region" description="Helical" evidence="16">
    <location>
        <begin position="915"/>
        <end position="933"/>
    </location>
</feature>
<keyword evidence="3 16" id="KW-0812">Transmembrane</keyword>
<evidence type="ECO:0000256" key="1">
    <source>
        <dbReference type="ARBA" id="ARBA00004141"/>
    </source>
</evidence>
<dbReference type="InterPro" id="IPR023299">
    <property type="entry name" value="ATPase_P-typ_cyto_dom_N"/>
</dbReference>
<feature type="binding site" evidence="14">
    <location>
        <position position="607"/>
    </location>
    <ligand>
        <name>ATP</name>
        <dbReference type="ChEBI" id="CHEBI:30616"/>
    </ligand>
</feature>
<dbReference type="SFLD" id="SFLDF00027">
    <property type="entry name" value="p-type_atpase"/>
    <property type="match status" value="1"/>
</dbReference>